<dbReference type="PANTHER" id="PTHR45661:SF3">
    <property type="entry name" value="IG-LIKE DOMAIN-CONTAINING PROTEIN"/>
    <property type="match status" value="1"/>
</dbReference>
<dbReference type="InterPro" id="IPR053139">
    <property type="entry name" value="Surface_bspA-like"/>
</dbReference>
<dbReference type="Gene3D" id="3.80.10.10">
    <property type="entry name" value="Ribonuclease Inhibitor"/>
    <property type="match status" value="1"/>
</dbReference>
<dbReference type="PANTHER" id="PTHR45661">
    <property type="entry name" value="SURFACE ANTIGEN"/>
    <property type="match status" value="1"/>
</dbReference>
<dbReference type="InterPro" id="IPR026906">
    <property type="entry name" value="LRR_5"/>
</dbReference>
<accession>A0AAD8YGY1</accession>
<proteinExistence type="predicted"/>
<dbReference type="Proteomes" id="UP001224775">
    <property type="component" value="Unassembled WGS sequence"/>
</dbReference>
<evidence type="ECO:0000313" key="1">
    <source>
        <dbReference type="EMBL" id="KAK1745339.1"/>
    </source>
</evidence>
<dbReference type="SUPFAM" id="SSF52058">
    <property type="entry name" value="L domain-like"/>
    <property type="match status" value="1"/>
</dbReference>
<dbReference type="InterPro" id="IPR032675">
    <property type="entry name" value="LRR_dom_sf"/>
</dbReference>
<dbReference type="AlphaFoldDB" id="A0AAD8YGY1"/>
<evidence type="ECO:0008006" key="3">
    <source>
        <dbReference type="Google" id="ProtNLM"/>
    </source>
</evidence>
<gene>
    <name evidence="1" type="ORF">QTG54_004630</name>
</gene>
<protein>
    <recommendedName>
        <fullName evidence="3">Leucine-rich repeat domain-containing protein</fullName>
    </recommendedName>
</protein>
<name>A0AAD8YGY1_9STRA</name>
<dbReference type="EMBL" id="JATAAI010000006">
    <property type="protein sequence ID" value="KAK1745339.1"/>
    <property type="molecule type" value="Genomic_DNA"/>
</dbReference>
<organism evidence="1 2">
    <name type="scientific">Skeletonema marinoi</name>
    <dbReference type="NCBI Taxonomy" id="267567"/>
    <lineage>
        <taxon>Eukaryota</taxon>
        <taxon>Sar</taxon>
        <taxon>Stramenopiles</taxon>
        <taxon>Ochrophyta</taxon>
        <taxon>Bacillariophyta</taxon>
        <taxon>Coscinodiscophyceae</taxon>
        <taxon>Thalassiosirophycidae</taxon>
        <taxon>Thalassiosirales</taxon>
        <taxon>Skeletonemataceae</taxon>
        <taxon>Skeletonema</taxon>
        <taxon>Skeletonema marinoi-dohrnii complex</taxon>
    </lineage>
</organism>
<comment type="caution">
    <text evidence="1">The sequence shown here is derived from an EMBL/GenBank/DDBJ whole genome shotgun (WGS) entry which is preliminary data.</text>
</comment>
<dbReference type="Pfam" id="PF13306">
    <property type="entry name" value="LRR_5"/>
    <property type="match status" value="1"/>
</dbReference>
<feature type="non-terminal residue" evidence="1">
    <location>
        <position position="163"/>
    </location>
</feature>
<evidence type="ECO:0000313" key="2">
    <source>
        <dbReference type="Proteomes" id="UP001224775"/>
    </source>
</evidence>
<keyword evidence="2" id="KW-1185">Reference proteome</keyword>
<reference evidence="1" key="1">
    <citation type="submission" date="2023-06" db="EMBL/GenBank/DDBJ databases">
        <title>Survivors Of The Sea: Transcriptome response of Skeletonema marinoi to long-term dormancy.</title>
        <authorList>
            <person name="Pinder M.I.M."/>
            <person name="Kourtchenko O."/>
            <person name="Robertson E.K."/>
            <person name="Larsson T."/>
            <person name="Maumus F."/>
            <person name="Osuna-Cruz C.M."/>
            <person name="Vancaester E."/>
            <person name="Stenow R."/>
            <person name="Vandepoele K."/>
            <person name="Ploug H."/>
            <person name="Bruchert V."/>
            <person name="Godhe A."/>
            <person name="Topel M."/>
        </authorList>
    </citation>
    <scope>NUCLEOTIDE SEQUENCE</scope>
    <source>
        <strain evidence="1">R05AC</strain>
    </source>
</reference>
<sequence length="163" mass="18241">MMMAADGWYIYTGTGVIPPGVTRVRIHESLTVIPARAFQGNFDIVEVDFHIGVKTVEAGAFYNCRSLKRVIMPGVEVIERETFADCYALTDVECDKLDRIRLWAFLHCKSLRSINLPSAKIVEGAAFFECAALTNVKFGKELESIKGMAFCRCKSLERITIPL</sequence>